<dbReference type="InterPro" id="IPR036390">
    <property type="entry name" value="WH_DNA-bd_sf"/>
</dbReference>
<sequence length="129" mass="14520">MQEVREHRNWEAWLDFFLAGVADTANQAFEAAIQIVDLFKEDREQITMESDRAGSTLRINAFQQDPFHTANQIVQVRGLSAPTVNAALADLKRLGIVDDVTGRKRGRVFSYQRYLSILGEGTDPLPLNS</sequence>
<dbReference type="Proteomes" id="UP000305410">
    <property type="component" value="Chromosome Linear"/>
</dbReference>
<evidence type="ECO:0000313" key="1">
    <source>
        <dbReference type="EMBL" id="WGM62218.1"/>
    </source>
</evidence>
<proteinExistence type="predicted"/>
<name>A0AAF0H198_AGRTU</name>
<reference evidence="1" key="1">
    <citation type="submission" date="2019-04" db="EMBL/GenBank/DDBJ databases">
        <authorList>
            <person name="Chiang H.-Y."/>
            <person name="Huang Y.-Y."/>
            <person name="Chou L."/>
            <person name="Lai E.-M."/>
            <person name="Kuo C.-H."/>
        </authorList>
    </citation>
    <scope>NUCLEOTIDE SEQUENCE</scope>
    <source>
        <strain evidence="1">CFBP5506</strain>
    </source>
</reference>
<dbReference type="EMBL" id="CP122963">
    <property type="protein sequence ID" value="WGM62218.1"/>
    <property type="molecule type" value="Genomic_DNA"/>
</dbReference>
<reference evidence="1" key="2">
    <citation type="submission" date="2023-04" db="EMBL/GenBank/DDBJ databases">
        <title>Complete genome sequence of Agrobacterium salinitolerans CFBP5506.</title>
        <authorList>
            <person name="Yen H.-C."/>
            <person name="Yan X.-H."/>
            <person name="Lai E.-M."/>
            <person name="Kuo C.-H."/>
        </authorList>
    </citation>
    <scope>NUCLEOTIDE SEQUENCE</scope>
    <source>
        <strain evidence="1">CFBP5506</strain>
    </source>
</reference>
<dbReference type="AlphaFoldDB" id="A0AAF0H198"/>
<evidence type="ECO:0000313" key="2">
    <source>
        <dbReference type="Proteomes" id="UP000305410"/>
    </source>
</evidence>
<accession>A0AAF0H198</accession>
<organism evidence="1 2">
    <name type="scientific">Agrobacterium tumefaciens</name>
    <dbReference type="NCBI Taxonomy" id="358"/>
    <lineage>
        <taxon>Bacteria</taxon>
        <taxon>Pseudomonadati</taxon>
        <taxon>Pseudomonadota</taxon>
        <taxon>Alphaproteobacteria</taxon>
        <taxon>Hyphomicrobiales</taxon>
        <taxon>Rhizobiaceae</taxon>
        <taxon>Rhizobium/Agrobacterium group</taxon>
        <taxon>Agrobacterium</taxon>
        <taxon>Agrobacterium tumefaciens complex</taxon>
    </lineage>
</organism>
<protein>
    <submittedName>
        <fullName evidence="1">Winged helix-turn-helix transcriptional regulator</fullName>
    </submittedName>
</protein>
<gene>
    <name evidence="1" type="ORF">CFBP5506_21665</name>
</gene>
<dbReference type="SUPFAM" id="SSF46785">
    <property type="entry name" value="Winged helix' DNA-binding domain"/>
    <property type="match status" value="1"/>
</dbReference>